<dbReference type="Proteomes" id="UP000054549">
    <property type="component" value="Unassembled WGS sequence"/>
</dbReference>
<reference evidence="1 2" key="1">
    <citation type="submission" date="2014-04" db="EMBL/GenBank/DDBJ databases">
        <title>Evolutionary Origins and Diversification of the Mycorrhizal Mutualists.</title>
        <authorList>
            <consortium name="DOE Joint Genome Institute"/>
            <consortium name="Mycorrhizal Genomics Consortium"/>
            <person name="Kohler A."/>
            <person name="Kuo A."/>
            <person name="Nagy L.G."/>
            <person name="Floudas D."/>
            <person name="Copeland A."/>
            <person name="Barry K.W."/>
            <person name="Cichocki N."/>
            <person name="Veneault-Fourrey C."/>
            <person name="LaButti K."/>
            <person name="Lindquist E.A."/>
            <person name="Lipzen A."/>
            <person name="Lundell T."/>
            <person name="Morin E."/>
            <person name="Murat C."/>
            <person name="Riley R."/>
            <person name="Ohm R."/>
            <person name="Sun H."/>
            <person name="Tunlid A."/>
            <person name="Henrissat B."/>
            <person name="Grigoriev I.V."/>
            <person name="Hibbett D.S."/>
            <person name="Martin F."/>
        </authorList>
    </citation>
    <scope>NUCLEOTIDE SEQUENCE [LARGE SCALE GENOMIC DNA]</scope>
    <source>
        <strain evidence="1 2">Koide BX008</strain>
    </source>
</reference>
<sequence length="158" mass="17953">MPSSSTTNMSLHPASQPPTDDQMYYFALAEVKGELHLVQISALTPPSALTLVDVKIFRHELATIFRHVQTTTLHPKDVRVIEQIAEALIRYEEDTGTAFLVREMVDRMQKLTWRTTPPIGVAKKKPLSIRSEYGVLYAQLLSQKLELSGKLHEQLEKR</sequence>
<evidence type="ECO:0000313" key="2">
    <source>
        <dbReference type="Proteomes" id="UP000054549"/>
    </source>
</evidence>
<dbReference type="InParanoid" id="A0A0C2TDH9"/>
<name>A0A0C2TDH9_AMAMK</name>
<organism evidence="1 2">
    <name type="scientific">Amanita muscaria (strain Koide BX008)</name>
    <dbReference type="NCBI Taxonomy" id="946122"/>
    <lineage>
        <taxon>Eukaryota</taxon>
        <taxon>Fungi</taxon>
        <taxon>Dikarya</taxon>
        <taxon>Basidiomycota</taxon>
        <taxon>Agaricomycotina</taxon>
        <taxon>Agaricomycetes</taxon>
        <taxon>Agaricomycetidae</taxon>
        <taxon>Agaricales</taxon>
        <taxon>Pluteineae</taxon>
        <taxon>Amanitaceae</taxon>
        <taxon>Amanita</taxon>
    </lineage>
</organism>
<accession>A0A0C2TDH9</accession>
<dbReference type="HOGENOM" id="CLU_141114_0_0_1"/>
<protein>
    <submittedName>
        <fullName evidence="1">Uncharacterized protein</fullName>
    </submittedName>
</protein>
<dbReference type="OrthoDB" id="3231772at2759"/>
<keyword evidence="2" id="KW-1185">Reference proteome</keyword>
<proteinExistence type="predicted"/>
<dbReference type="EMBL" id="KN818246">
    <property type="protein sequence ID" value="KIL64889.1"/>
    <property type="molecule type" value="Genomic_DNA"/>
</dbReference>
<dbReference type="AlphaFoldDB" id="A0A0C2TDH9"/>
<gene>
    <name evidence="1" type="ORF">M378DRAFT_162759</name>
</gene>
<evidence type="ECO:0000313" key="1">
    <source>
        <dbReference type="EMBL" id="KIL64889.1"/>
    </source>
</evidence>